<keyword evidence="3" id="KW-0805">Transcription regulation</keyword>
<dbReference type="STRING" id="1802214.A2908_02070"/>
<protein>
    <recommendedName>
        <fullName evidence="7">Response regulatory domain-containing protein</fullName>
    </recommendedName>
</protein>
<dbReference type="EMBL" id="MHPA01000007">
    <property type="protein sequence ID" value="OGZ73789.1"/>
    <property type="molecule type" value="Genomic_DNA"/>
</dbReference>
<accession>A0A1G2IG82</accession>
<reference evidence="8 9" key="1">
    <citation type="journal article" date="2016" name="Nat. Commun.">
        <title>Thousands of microbial genomes shed light on interconnected biogeochemical processes in an aquifer system.</title>
        <authorList>
            <person name="Anantharaman K."/>
            <person name="Brown C.T."/>
            <person name="Hug L.A."/>
            <person name="Sharon I."/>
            <person name="Castelle C.J."/>
            <person name="Probst A.J."/>
            <person name="Thomas B.C."/>
            <person name="Singh A."/>
            <person name="Wilkins M.J."/>
            <person name="Karaoz U."/>
            <person name="Brodie E.L."/>
            <person name="Williams K.H."/>
            <person name="Hubbard S.S."/>
            <person name="Banfield J.F."/>
        </authorList>
    </citation>
    <scope>NUCLEOTIDE SEQUENCE [LARGE SCALE GENOMIC DNA]</scope>
</reference>
<dbReference type="InterPro" id="IPR011006">
    <property type="entry name" value="CheY-like_superfamily"/>
</dbReference>
<evidence type="ECO:0000313" key="9">
    <source>
        <dbReference type="Proteomes" id="UP000176774"/>
    </source>
</evidence>
<dbReference type="Gene3D" id="3.40.50.2300">
    <property type="match status" value="1"/>
</dbReference>
<keyword evidence="2" id="KW-0902">Two-component regulatory system</keyword>
<dbReference type="SMART" id="SM00448">
    <property type="entry name" value="REC"/>
    <property type="match status" value="1"/>
</dbReference>
<dbReference type="Pfam" id="PF00072">
    <property type="entry name" value="Response_reg"/>
    <property type="match status" value="1"/>
</dbReference>
<dbReference type="FunFam" id="3.40.50.2300:FF:000001">
    <property type="entry name" value="DNA-binding response regulator PhoB"/>
    <property type="match status" value="1"/>
</dbReference>
<dbReference type="Proteomes" id="UP000176774">
    <property type="component" value="Unassembled WGS sequence"/>
</dbReference>
<dbReference type="PANTHER" id="PTHR44591:SF3">
    <property type="entry name" value="RESPONSE REGULATORY DOMAIN-CONTAINING PROTEIN"/>
    <property type="match status" value="1"/>
</dbReference>
<keyword evidence="4" id="KW-0238">DNA-binding</keyword>
<gene>
    <name evidence="8" type="ORF">A2908_02070</name>
</gene>
<dbReference type="SUPFAM" id="SSF52172">
    <property type="entry name" value="CheY-like"/>
    <property type="match status" value="1"/>
</dbReference>
<dbReference type="AlphaFoldDB" id="A0A1G2IG82"/>
<evidence type="ECO:0000256" key="4">
    <source>
        <dbReference type="ARBA" id="ARBA00023125"/>
    </source>
</evidence>
<evidence type="ECO:0000256" key="2">
    <source>
        <dbReference type="ARBA" id="ARBA00023012"/>
    </source>
</evidence>
<dbReference type="PROSITE" id="PS50110">
    <property type="entry name" value="RESPONSE_REGULATORY"/>
    <property type="match status" value="1"/>
</dbReference>
<dbReference type="PANTHER" id="PTHR44591">
    <property type="entry name" value="STRESS RESPONSE REGULATOR PROTEIN 1"/>
    <property type="match status" value="1"/>
</dbReference>
<comment type="caution">
    <text evidence="8">The sequence shown here is derived from an EMBL/GenBank/DDBJ whole genome shotgun (WGS) entry which is preliminary data.</text>
</comment>
<dbReference type="GO" id="GO:0000160">
    <property type="term" value="P:phosphorelay signal transduction system"/>
    <property type="evidence" value="ECO:0007669"/>
    <property type="project" value="UniProtKB-KW"/>
</dbReference>
<evidence type="ECO:0000256" key="3">
    <source>
        <dbReference type="ARBA" id="ARBA00023015"/>
    </source>
</evidence>
<name>A0A1G2IG82_9BACT</name>
<evidence type="ECO:0000256" key="1">
    <source>
        <dbReference type="ARBA" id="ARBA00022553"/>
    </source>
</evidence>
<dbReference type="GO" id="GO:0003677">
    <property type="term" value="F:DNA binding"/>
    <property type="evidence" value="ECO:0007669"/>
    <property type="project" value="UniProtKB-KW"/>
</dbReference>
<sequence length="127" mass="14266">MNNSKQKILIVEDEDSIRNALKDKLTEVGFLVLEAKNGKQGVGVALQKHPDLILLDLLMPVMDGVTMLKHMRTDEWGKNAKVIMLTNLSENERVDASAELGANDFLVKANWKLEEVVIKIKKLLSKK</sequence>
<keyword evidence="5" id="KW-0804">Transcription</keyword>
<proteinExistence type="predicted"/>
<keyword evidence="1 6" id="KW-0597">Phosphoprotein</keyword>
<dbReference type="InterPro" id="IPR050595">
    <property type="entry name" value="Bact_response_regulator"/>
</dbReference>
<evidence type="ECO:0000313" key="8">
    <source>
        <dbReference type="EMBL" id="OGZ73789.1"/>
    </source>
</evidence>
<evidence type="ECO:0000259" key="7">
    <source>
        <dbReference type="PROSITE" id="PS50110"/>
    </source>
</evidence>
<dbReference type="CDD" id="cd00156">
    <property type="entry name" value="REC"/>
    <property type="match status" value="1"/>
</dbReference>
<evidence type="ECO:0000256" key="6">
    <source>
        <dbReference type="PROSITE-ProRule" id="PRU00169"/>
    </source>
</evidence>
<feature type="modified residue" description="4-aspartylphosphate" evidence="6">
    <location>
        <position position="56"/>
    </location>
</feature>
<organism evidence="8 9">
    <name type="scientific">Candidatus Staskawiczbacteria bacterium RIFCSPLOWO2_01_FULL_38_12b</name>
    <dbReference type="NCBI Taxonomy" id="1802214"/>
    <lineage>
        <taxon>Bacteria</taxon>
        <taxon>Candidatus Staskawicziibacteriota</taxon>
    </lineage>
</organism>
<feature type="domain" description="Response regulatory" evidence="7">
    <location>
        <begin position="7"/>
        <end position="123"/>
    </location>
</feature>
<evidence type="ECO:0000256" key="5">
    <source>
        <dbReference type="ARBA" id="ARBA00023163"/>
    </source>
</evidence>
<dbReference type="InterPro" id="IPR001789">
    <property type="entry name" value="Sig_transdc_resp-reg_receiver"/>
</dbReference>